<protein>
    <submittedName>
        <fullName evidence="2">9659_t:CDS:1</fullName>
    </submittedName>
</protein>
<dbReference type="EMBL" id="CAJVPV010003765">
    <property type="protein sequence ID" value="CAG8559151.1"/>
    <property type="molecule type" value="Genomic_DNA"/>
</dbReference>
<dbReference type="AlphaFoldDB" id="A0A9N9BAQ2"/>
<evidence type="ECO:0000313" key="2">
    <source>
        <dbReference type="EMBL" id="CAG8559151.1"/>
    </source>
</evidence>
<evidence type="ECO:0000313" key="3">
    <source>
        <dbReference type="Proteomes" id="UP000789342"/>
    </source>
</evidence>
<name>A0A9N9BAQ2_9GLOM</name>
<proteinExistence type="predicted"/>
<gene>
    <name evidence="2" type="ORF">AMORRO_LOCUS5934</name>
</gene>
<accession>A0A9N9BAQ2</accession>
<reference evidence="2" key="1">
    <citation type="submission" date="2021-06" db="EMBL/GenBank/DDBJ databases">
        <authorList>
            <person name="Kallberg Y."/>
            <person name="Tangrot J."/>
            <person name="Rosling A."/>
        </authorList>
    </citation>
    <scope>NUCLEOTIDE SEQUENCE</scope>
    <source>
        <strain evidence="2">CL551</strain>
    </source>
</reference>
<organism evidence="2 3">
    <name type="scientific">Acaulospora morrowiae</name>
    <dbReference type="NCBI Taxonomy" id="94023"/>
    <lineage>
        <taxon>Eukaryota</taxon>
        <taxon>Fungi</taxon>
        <taxon>Fungi incertae sedis</taxon>
        <taxon>Mucoromycota</taxon>
        <taxon>Glomeromycotina</taxon>
        <taxon>Glomeromycetes</taxon>
        <taxon>Diversisporales</taxon>
        <taxon>Acaulosporaceae</taxon>
        <taxon>Acaulospora</taxon>
    </lineage>
</organism>
<sequence length="207" mass="23587">MEKETLAELPDEASRPTYDEALMNINAGMLNQEDELANKISTAQKDTGKYLGETMEYFGDDKAVSNQVAQENDSPSRSRRRIQTHTQEPDRHKHERGRISTNNESPKLIKKMMTGHPNENLKECLDNDEILKTKNNKSNNSKEEDNAGGCSKVKKRQHLCELTHVTNPSAQENDQPLQIIETNEEDIALHETTSRTMNQTLEILNRI</sequence>
<keyword evidence="3" id="KW-1185">Reference proteome</keyword>
<comment type="caution">
    <text evidence="2">The sequence shown here is derived from an EMBL/GenBank/DDBJ whole genome shotgun (WGS) entry which is preliminary data.</text>
</comment>
<evidence type="ECO:0000256" key="1">
    <source>
        <dbReference type="SAM" id="MobiDB-lite"/>
    </source>
</evidence>
<feature type="region of interest" description="Disordered" evidence="1">
    <location>
        <begin position="61"/>
        <end position="104"/>
    </location>
</feature>
<dbReference type="Proteomes" id="UP000789342">
    <property type="component" value="Unassembled WGS sequence"/>
</dbReference>
<feature type="compositionally biased region" description="Polar residues" evidence="1">
    <location>
        <begin position="64"/>
        <end position="75"/>
    </location>
</feature>